<name>A0A317C912_9GAMM</name>
<dbReference type="GO" id="GO:0016787">
    <property type="term" value="F:hydrolase activity"/>
    <property type="evidence" value="ECO:0007669"/>
    <property type="project" value="UniProtKB-KW"/>
</dbReference>
<keyword evidence="2" id="KW-1185">Reference proteome</keyword>
<dbReference type="AlphaFoldDB" id="A0A317C912"/>
<organism evidence="1 2">
    <name type="scientific">Leucothrix pacifica</name>
    <dbReference type="NCBI Taxonomy" id="1247513"/>
    <lineage>
        <taxon>Bacteria</taxon>
        <taxon>Pseudomonadati</taxon>
        <taxon>Pseudomonadota</taxon>
        <taxon>Gammaproteobacteria</taxon>
        <taxon>Thiotrichales</taxon>
        <taxon>Thiotrichaceae</taxon>
        <taxon>Leucothrix</taxon>
    </lineage>
</organism>
<reference evidence="1 2" key="1">
    <citation type="submission" date="2018-05" db="EMBL/GenBank/DDBJ databases">
        <title>Leucothrix arctica sp. nov., isolated from Arctic seawater.</title>
        <authorList>
            <person name="Choi A."/>
            <person name="Baek K."/>
        </authorList>
    </citation>
    <scope>NUCLEOTIDE SEQUENCE [LARGE SCALE GENOMIC DNA]</scope>
    <source>
        <strain evidence="1 2">JCM 18388</strain>
    </source>
</reference>
<dbReference type="OrthoDB" id="556502at2"/>
<dbReference type="PANTHER" id="PTHR37946">
    <property type="entry name" value="SLL1969 PROTEIN"/>
    <property type="match status" value="1"/>
</dbReference>
<keyword evidence="1" id="KW-0808">Transferase</keyword>
<dbReference type="EMBL" id="QGKM01000051">
    <property type="protein sequence ID" value="PWQ95036.1"/>
    <property type="molecule type" value="Genomic_DNA"/>
</dbReference>
<dbReference type="SUPFAM" id="SSF53474">
    <property type="entry name" value="alpha/beta-Hydrolases"/>
    <property type="match status" value="1"/>
</dbReference>
<evidence type="ECO:0000313" key="2">
    <source>
        <dbReference type="Proteomes" id="UP000245539"/>
    </source>
</evidence>
<dbReference type="PANTHER" id="PTHR37946:SF1">
    <property type="entry name" value="SLL1969 PROTEIN"/>
    <property type="match status" value="1"/>
</dbReference>
<accession>A0A317C912</accession>
<dbReference type="Proteomes" id="UP000245539">
    <property type="component" value="Unassembled WGS sequence"/>
</dbReference>
<dbReference type="Gene3D" id="3.40.50.1820">
    <property type="entry name" value="alpha/beta hydrolase"/>
    <property type="match status" value="1"/>
</dbReference>
<proteinExistence type="predicted"/>
<dbReference type="InterPro" id="IPR029058">
    <property type="entry name" value="AB_hydrolase_fold"/>
</dbReference>
<protein>
    <submittedName>
        <fullName evidence="1">Acetyltransferase/hydrolase</fullName>
    </submittedName>
</protein>
<gene>
    <name evidence="1" type="ORF">DKW60_15840</name>
</gene>
<dbReference type="GO" id="GO:0016740">
    <property type="term" value="F:transferase activity"/>
    <property type="evidence" value="ECO:0007669"/>
    <property type="project" value="UniProtKB-KW"/>
</dbReference>
<dbReference type="RefSeq" id="WP_109838639.1">
    <property type="nucleotide sequence ID" value="NZ_QGKM01000051.1"/>
</dbReference>
<keyword evidence="1" id="KW-0378">Hydrolase</keyword>
<comment type="caution">
    <text evidence="1">The sequence shown here is derived from an EMBL/GenBank/DDBJ whole genome shotgun (WGS) entry which is preliminary data.</text>
</comment>
<sequence length="198" mass="21739">MNSVEMFYLQRQLALSGFTVHNFFYPSVRRNVADNTRTLCEKIHKLNLDQLHIVAHSMGGIMTMHLLEHCADFPKGRVVMLGTPLNGSYTAHKVSGWPVVNQLLVKSMPSGLDGSYQLPESTDREIGMIAGSNDSMGFGVLFGGMPEKSDGTVLLSETEHSLLKEHIVINTTHTGMIFSQKAAALVTRFLKTGTFAVA</sequence>
<evidence type="ECO:0000313" key="1">
    <source>
        <dbReference type="EMBL" id="PWQ95036.1"/>
    </source>
</evidence>